<accession>A0ABY6B9W4</accession>
<evidence type="ECO:0000313" key="2">
    <source>
        <dbReference type="EMBL" id="UXI65923.1"/>
    </source>
</evidence>
<proteinExistence type="predicted"/>
<feature type="transmembrane region" description="Helical" evidence="1">
    <location>
        <begin position="21"/>
        <end position="41"/>
    </location>
</feature>
<dbReference type="Proteomes" id="UP001064632">
    <property type="component" value="Chromosome"/>
</dbReference>
<keyword evidence="3" id="KW-1185">Reference proteome</keyword>
<name>A0ABY6B9W4_9GAMM</name>
<keyword evidence="1" id="KW-0472">Membrane</keyword>
<evidence type="ECO:0000313" key="3">
    <source>
        <dbReference type="Proteomes" id="UP001064632"/>
    </source>
</evidence>
<dbReference type="EMBL" id="CP104694">
    <property type="protein sequence ID" value="UXI65923.1"/>
    <property type="molecule type" value="Genomic_DNA"/>
</dbReference>
<keyword evidence="1" id="KW-0812">Transmembrane</keyword>
<feature type="transmembrane region" description="Helical" evidence="1">
    <location>
        <begin position="85"/>
        <end position="103"/>
    </location>
</feature>
<protein>
    <submittedName>
        <fullName evidence="2">Uncharacterized protein</fullName>
    </submittedName>
</protein>
<sequence>MRRRNRPVAERVALRSSTRRALQAILWIAGTAVGLGLYAAWLSLSEGRSQSTLLPLAISFGCVGMLLGAIYAFDSEASVSVGNNTMLRVGLSALAGLILALFWRWTAEGIVSSVVVFAGLGYVGMRWARYVDF</sequence>
<gene>
    <name evidence="2" type="ORF">N4264_14280</name>
</gene>
<feature type="transmembrane region" description="Helical" evidence="1">
    <location>
        <begin position="53"/>
        <end position="73"/>
    </location>
</feature>
<feature type="transmembrane region" description="Helical" evidence="1">
    <location>
        <begin position="109"/>
        <end position="128"/>
    </location>
</feature>
<dbReference type="RefSeq" id="WP_261692918.1">
    <property type="nucleotide sequence ID" value="NZ_CP104694.1"/>
</dbReference>
<evidence type="ECO:0000256" key="1">
    <source>
        <dbReference type="SAM" id="Phobius"/>
    </source>
</evidence>
<keyword evidence="1" id="KW-1133">Transmembrane helix</keyword>
<reference evidence="2" key="1">
    <citation type="submission" date="2022-09" db="EMBL/GenBank/DDBJ databases">
        <title>Tahibacter sp. nov., isolated from a fresh water.</title>
        <authorList>
            <person name="Baek J.H."/>
            <person name="Lee J.K."/>
            <person name="Kim J.M."/>
            <person name="Jeon C.O."/>
        </authorList>
    </citation>
    <scope>NUCLEOTIDE SEQUENCE</scope>
    <source>
        <strain evidence="2">W38</strain>
    </source>
</reference>
<organism evidence="2 3">
    <name type="scientific">Tahibacter amnicola</name>
    <dbReference type="NCBI Taxonomy" id="2976241"/>
    <lineage>
        <taxon>Bacteria</taxon>
        <taxon>Pseudomonadati</taxon>
        <taxon>Pseudomonadota</taxon>
        <taxon>Gammaproteobacteria</taxon>
        <taxon>Lysobacterales</taxon>
        <taxon>Rhodanobacteraceae</taxon>
        <taxon>Tahibacter</taxon>
    </lineage>
</organism>